<evidence type="ECO:0000313" key="6">
    <source>
        <dbReference type="EMBL" id="GGJ17789.1"/>
    </source>
</evidence>
<reference evidence="6" key="1">
    <citation type="journal article" date="2014" name="Int. J. Syst. Evol. Microbiol.">
        <title>Complete genome sequence of Corynebacterium casei LMG S-19264T (=DSM 44701T), isolated from a smear-ripened cheese.</title>
        <authorList>
            <consortium name="US DOE Joint Genome Institute (JGI-PGF)"/>
            <person name="Walter F."/>
            <person name="Albersmeier A."/>
            <person name="Kalinowski J."/>
            <person name="Ruckert C."/>
        </authorList>
    </citation>
    <scope>NUCLEOTIDE SEQUENCE</scope>
    <source>
        <strain evidence="6">CGMCC 1.3617</strain>
    </source>
</reference>
<dbReference type="FunFam" id="3.40.50.1820:FF:000089">
    <property type="entry name" value="Alpha/beta hydrolase"/>
    <property type="match status" value="1"/>
</dbReference>
<comment type="caution">
    <text evidence="6">The sequence shown here is derived from an EMBL/GenBank/DDBJ whole genome shotgun (WGS) entry which is preliminary data.</text>
</comment>
<name>A0A917KP49_9PROT</name>
<feature type="transmembrane region" description="Helical" evidence="4">
    <location>
        <begin position="144"/>
        <end position="167"/>
    </location>
</feature>
<comment type="similarity">
    <text evidence="1">Belongs to the 'GDXG' lipolytic enzyme family.</text>
</comment>
<dbReference type="PANTHER" id="PTHR48081:SF8">
    <property type="entry name" value="ALPHA_BETA HYDROLASE FOLD-3 DOMAIN-CONTAINING PROTEIN-RELATED"/>
    <property type="match status" value="1"/>
</dbReference>
<gene>
    <name evidence="6" type="ORF">GCM10011320_26380</name>
</gene>
<keyword evidence="4" id="KW-0472">Membrane</keyword>
<evidence type="ECO:0000256" key="3">
    <source>
        <dbReference type="SAM" id="MobiDB-lite"/>
    </source>
</evidence>
<accession>A0A917KP49</accession>
<dbReference type="InterPro" id="IPR050300">
    <property type="entry name" value="GDXG_lipolytic_enzyme"/>
</dbReference>
<evidence type="ECO:0000256" key="2">
    <source>
        <dbReference type="ARBA" id="ARBA00022801"/>
    </source>
</evidence>
<dbReference type="PROSITE" id="PS01173">
    <property type="entry name" value="LIPASE_GDXG_HIS"/>
    <property type="match status" value="1"/>
</dbReference>
<evidence type="ECO:0000313" key="7">
    <source>
        <dbReference type="Proteomes" id="UP000661507"/>
    </source>
</evidence>
<feature type="region of interest" description="Disordered" evidence="3">
    <location>
        <begin position="1"/>
        <end position="20"/>
    </location>
</feature>
<dbReference type="Proteomes" id="UP000661507">
    <property type="component" value="Unassembled WGS sequence"/>
</dbReference>
<dbReference type="Gene3D" id="3.40.50.1820">
    <property type="entry name" value="alpha/beta hydrolase"/>
    <property type="match status" value="1"/>
</dbReference>
<organism evidence="6 7">
    <name type="scientific">Neoroseomonas lacus</name>
    <dbReference type="NCBI Taxonomy" id="287609"/>
    <lineage>
        <taxon>Bacteria</taxon>
        <taxon>Pseudomonadati</taxon>
        <taxon>Pseudomonadota</taxon>
        <taxon>Alphaproteobacteria</taxon>
        <taxon>Acetobacterales</taxon>
        <taxon>Acetobacteraceae</taxon>
        <taxon>Neoroseomonas</taxon>
    </lineage>
</organism>
<feature type="domain" description="Alpha/beta hydrolase fold-3" evidence="5">
    <location>
        <begin position="151"/>
        <end position="358"/>
    </location>
</feature>
<dbReference type="PANTHER" id="PTHR48081">
    <property type="entry name" value="AB HYDROLASE SUPERFAMILY PROTEIN C4A8.06C"/>
    <property type="match status" value="1"/>
</dbReference>
<keyword evidence="2" id="KW-0378">Hydrolase</keyword>
<dbReference type="Pfam" id="PF07859">
    <property type="entry name" value="Abhydrolase_3"/>
    <property type="match status" value="1"/>
</dbReference>
<dbReference type="GO" id="GO:0016787">
    <property type="term" value="F:hydrolase activity"/>
    <property type="evidence" value="ECO:0007669"/>
    <property type="project" value="UniProtKB-KW"/>
</dbReference>
<proteinExistence type="inferred from homology"/>
<dbReference type="InterPro" id="IPR002168">
    <property type="entry name" value="Lipase_GDXG_HIS_AS"/>
</dbReference>
<sequence>MSRACRRRAPHGRDAAAGPAIPGVPQGVMACAGKLVFHRRIGDGVTVRGHAGIAWPPQRTPWQCNDGVTMPLDPGAQSVLDLIRDSGRPALQTLTPEEAREVSTAAAPVLQPDPPVVAEVEDLTCPGPAGPIGLRRYRGLGTDAGVALPCLVFIHGGGWVIGSLYTYDQLCRSLANHLGACIISVDYRLAPENRFPAAVDDCAAALRFINAEAAALRIDATRIAVGGDSAGGNLSAVMALMGRDGTVPAPGFQLLLYPATDLGAAQRPSHERCIEGYPLTTATMCWFIDHYIPDAAARIDWRASPLRAASLAGTAPAFVMTCGYDPLRDEGIAYAERLDAEGVPVTHLHVATQMHAYLTMGRLVPTSDITLRQAAAALRAHWGLA</sequence>
<dbReference type="SUPFAM" id="SSF53474">
    <property type="entry name" value="alpha/beta-Hydrolases"/>
    <property type="match status" value="1"/>
</dbReference>
<evidence type="ECO:0000256" key="1">
    <source>
        <dbReference type="ARBA" id="ARBA00010515"/>
    </source>
</evidence>
<evidence type="ECO:0000256" key="4">
    <source>
        <dbReference type="SAM" id="Phobius"/>
    </source>
</evidence>
<keyword evidence="7" id="KW-1185">Reference proteome</keyword>
<dbReference type="PROSITE" id="PS51257">
    <property type="entry name" value="PROKAR_LIPOPROTEIN"/>
    <property type="match status" value="1"/>
</dbReference>
<dbReference type="InterPro" id="IPR029058">
    <property type="entry name" value="AB_hydrolase_fold"/>
</dbReference>
<protein>
    <submittedName>
        <fullName evidence="6">Acetylhydrolase</fullName>
    </submittedName>
</protein>
<dbReference type="InterPro" id="IPR013094">
    <property type="entry name" value="AB_hydrolase_3"/>
</dbReference>
<keyword evidence="4" id="KW-0812">Transmembrane</keyword>
<dbReference type="RefSeq" id="WP_229681295.1">
    <property type="nucleotide sequence ID" value="NZ_BMKW01000006.1"/>
</dbReference>
<dbReference type="AlphaFoldDB" id="A0A917KP49"/>
<reference evidence="6" key="2">
    <citation type="submission" date="2020-09" db="EMBL/GenBank/DDBJ databases">
        <authorList>
            <person name="Sun Q."/>
            <person name="Zhou Y."/>
        </authorList>
    </citation>
    <scope>NUCLEOTIDE SEQUENCE</scope>
    <source>
        <strain evidence="6">CGMCC 1.3617</strain>
    </source>
</reference>
<dbReference type="EMBL" id="BMKW01000006">
    <property type="protein sequence ID" value="GGJ17789.1"/>
    <property type="molecule type" value="Genomic_DNA"/>
</dbReference>
<evidence type="ECO:0000259" key="5">
    <source>
        <dbReference type="Pfam" id="PF07859"/>
    </source>
</evidence>
<feature type="compositionally biased region" description="Basic residues" evidence="3">
    <location>
        <begin position="1"/>
        <end position="10"/>
    </location>
</feature>
<keyword evidence="4" id="KW-1133">Transmembrane helix</keyword>